<reference evidence="2 3" key="1">
    <citation type="submission" date="2016-10" db="EMBL/GenBank/DDBJ databases">
        <authorList>
            <person name="de Groot N.N."/>
        </authorList>
    </citation>
    <scope>NUCLEOTIDE SEQUENCE [LARGE SCALE GENOMIC DNA]</scope>
    <source>
        <strain evidence="2 3">DSM 25186</strain>
    </source>
</reference>
<keyword evidence="2" id="KW-0808">Transferase</keyword>
<name>A0A1G9LH77_9BACT</name>
<dbReference type="PANTHER" id="PTHR46401">
    <property type="entry name" value="GLYCOSYLTRANSFERASE WBBK-RELATED"/>
    <property type="match status" value="1"/>
</dbReference>
<proteinExistence type="predicted"/>
<evidence type="ECO:0000259" key="1">
    <source>
        <dbReference type="Pfam" id="PF00534"/>
    </source>
</evidence>
<dbReference type="AlphaFoldDB" id="A0A1G9LH77"/>
<evidence type="ECO:0000313" key="3">
    <source>
        <dbReference type="Proteomes" id="UP000198510"/>
    </source>
</evidence>
<keyword evidence="3" id="KW-1185">Reference proteome</keyword>
<sequence length="339" mass="40133">MVQQTGYPYLSVRYFPQYFHLPEKSLEKKINAWSQRLFRRNLLERRPTANDAKVVFPLNLWHKSFNRYFSLIPHKIYWIADFQERKLPQLFDESELADRKRFQEMLARGRKNVVFSSNSAAQEFRHYYPEATTHVHVMPFAVTHPPYQHLDLDAIRQKYGLTQPYFFSPNQFWVHKNHRIVLEAIKVLSRTQPDFVVAFSGKQEDYRVANHFQSLQDFIQENHLNKYVRFLGFLDRDEQLKIMEGAEAIIQPSLSEGWSTVVEDAKAMNQRVLASNLDVHQEQLHEQGQYFDPTDASELAQLMQKALAVDRDRPAFKYDESVDFFAERFLHIVDSITAK</sequence>
<protein>
    <submittedName>
        <fullName evidence="2">Glycosyltransferase involved in cell wall bisynthesis</fullName>
    </submittedName>
</protein>
<organism evidence="2 3">
    <name type="scientific">Catalinimonas alkaloidigena</name>
    <dbReference type="NCBI Taxonomy" id="1075417"/>
    <lineage>
        <taxon>Bacteria</taxon>
        <taxon>Pseudomonadati</taxon>
        <taxon>Bacteroidota</taxon>
        <taxon>Cytophagia</taxon>
        <taxon>Cytophagales</taxon>
        <taxon>Catalimonadaceae</taxon>
        <taxon>Catalinimonas</taxon>
    </lineage>
</organism>
<dbReference type="STRING" id="1075417.SAMN05421823_10745"/>
<dbReference type="Pfam" id="PF00534">
    <property type="entry name" value="Glycos_transf_1"/>
    <property type="match status" value="1"/>
</dbReference>
<feature type="domain" description="Glycosyl transferase family 1" evidence="1">
    <location>
        <begin position="155"/>
        <end position="313"/>
    </location>
</feature>
<dbReference type="EMBL" id="FNFO01000007">
    <property type="protein sequence ID" value="SDL61177.1"/>
    <property type="molecule type" value="Genomic_DNA"/>
</dbReference>
<dbReference type="GO" id="GO:0016757">
    <property type="term" value="F:glycosyltransferase activity"/>
    <property type="evidence" value="ECO:0007669"/>
    <property type="project" value="InterPro"/>
</dbReference>
<accession>A0A1G9LH77</accession>
<dbReference type="PANTHER" id="PTHR46401:SF8">
    <property type="entry name" value="BLL6006 PROTEIN"/>
    <property type="match status" value="1"/>
</dbReference>
<evidence type="ECO:0000313" key="2">
    <source>
        <dbReference type="EMBL" id="SDL61177.1"/>
    </source>
</evidence>
<dbReference type="InterPro" id="IPR001296">
    <property type="entry name" value="Glyco_trans_1"/>
</dbReference>
<dbReference type="Proteomes" id="UP000198510">
    <property type="component" value="Unassembled WGS sequence"/>
</dbReference>
<gene>
    <name evidence="2" type="ORF">SAMN05421823_10745</name>
</gene>
<dbReference type="Gene3D" id="3.40.50.2000">
    <property type="entry name" value="Glycogen Phosphorylase B"/>
    <property type="match status" value="1"/>
</dbReference>
<dbReference type="SUPFAM" id="SSF53756">
    <property type="entry name" value="UDP-Glycosyltransferase/glycogen phosphorylase"/>
    <property type="match status" value="1"/>
</dbReference>
<dbReference type="CDD" id="cd03809">
    <property type="entry name" value="GT4_MtfB-like"/>
    <property type="match status" value="1"/>
</dbReference>